<dbReference type="Gene3D" id="3.80.10.10">
    <property type="entry name" value="Ribonuclease Inhibitor"/>
    <property type="match status" value="1"/>
</dbReference>
<organism evidence="1 2">
    <name type="scientific">Trichomonas vaginalis (strain ATCC PRA-98 / G3)</name>
    <dbReference type="NCBI Taxonomy" id="412133"/>
    <lineage>
        <taxon>Eukaryota</taxon>
        <taxon>Metamonada</taxon>
        <taxon>Parabasalia</taxon>
        <taxon>Trichomonadida</taxon>
        <taxon>Trichomonadidae</taxon>
        <taxon>Trichomonas</taxon>
    </lineage>
</organism>
<reference evidence="1" key="1">
    <citation type="submission" date="2006-10" db="EMBL/GenBank/DDBJ databases">
        <authorList>
            <person name="Amadeo P."/>
            <person name="Zhao Q."/>
            <person name="Wortman J."/>
            <person name="Fraser-Liggett C."/>
            <person name="Carlton J."/>
        </authorList>
    </citation>
    <scope>NUCLEOTIDE SEQUENCE</scope>
    <source>
        <strain evidence="1">G3</strain>
    </source>
</reference>
<evidence type="ECO:0008006" key="3">
    <source>
        <dbReference type="Google" id="ProtNLM"/>
    </source>
</evidence>
<dbReference type="AlphaFoldDB" id="A2D8L7"/>
<name>A2D8L7_TRIV3</name>
<dbReference type="RefSeq" id="XP_001584252.1">
    <property type="nucleotide sequence ID" value="XM_001584202.1"/>
</dbReference>
<dbReference type="InterPro" id="IPR032675">
    <property type="entry name" value="LRR_dom_sf"/>
</dbReference>
<dbReference type="KEGG" id="tva:5468828"/>
<dbReference type="SMR" id="A2D8L7"/>
<sequence length="250" mass="27713">MKSSASSIQQALTIRRRELAMTGLLNWKNVEFTDFRPLGTQKSLKVLDLENSAVTSLHTLQPQPQMTEINADNSRLATFAGLSSQPRLSKISFNNTPLAKTENCRLAALLCIGPRLSRINGVPVSKKECALAEAYPPVAQFLIESGWIVQYPPPSIHDFQYLADQFGINAKASDFVTKGVLPEESPKQPSFDFENDFSFEEVSVKQKLSNLLRPLGFAIQSGPDERNDIVRAVSLMCDAMLAIEQQADRI</sequence>
<protein>
    <recommendedName>
        <fullName evidence="3">Leucine Rich Repeat family protein</fullName>
    </recommendedName>
</protein>
<dbReference type="EMBL" id="DS113179">
    <property type="protein sequence ID" value="EAY23266.1"/>
    <property type="molecule type" value="Genomic_DNA"/>
</dbReference>
<dbReference type="VEuPathDB" id="TrichDB:TVAGG3_0392520"/>
<evidence type="ECO:0000313" key="1">
    <source>
        <dbReference type="EMBL" id="EAY23266.1"/>
    </source>
</evidence>
<dbReference type="OrthoDB" id="271226at2759"/>
<accession>A2D8L7</accession>
<evidence type="ECO:0000313" key="2">
    <source>
        <dbReference type="Proteomes" id="UP000001542"/>
    </source>
</evidence>
<proteinExistence type="predicted"/>
<dbReference type="eggNOG" id="ENOG502S2EX">
    <property type="taxonomic scope" value="Eukaryota"/>
</dbReference>
<dbReference type="SUPFAM" id="SSF52058">
    <property type="entry name" value="L domain-like"/>
    <property type="match status" value="1"/>
</dbReference>
<dbReference type="VEuPathDB" id="TrichDB:TVAG_185730"/>
<dbReference type="Proteomes" id="UP000001542">
    <property type="component" value="Unassembled WGS sequence"/>
</dbReference>
<dbReference type="InParanoid" id="A2D8L7"/>
<reference evidence="1" key="2">
    <citation type="journal article" date="2007" name="Science">
        <title>Draft genome sequence of the sexually transmitted pathogen Trichomonas vaginalis.</title>
        <authorList>
            <person name="Carlton J.M."/>
            <person name="Hirt R.P."/>
            <person name="Silva J.C."/>
            <person name="Delcher A.L."/>
            <person name="Schatz M."/>
            <person name="Zhao Q."/>
            <person name="Wortman J.R."/>
            <person name="Bidwell S.L."/>
            <person name="Alsmark U.C.M."/>
            <person name="Besteiro S."/>
            <person name="Sicheritz-Ponten T."/>
            <person name="Noel C.J."/>
            <person name="Dacks J.B."/>
            <person name="Foster P.G."/>
            <person name="Simillion C."/>
            <person name="Van de Peer Y."/>
            <person name="Miranda-Saavedra D."/>
            <person name="Barton G.J."/>
            <person name="Westrop G.D."/>
            <person name="Mueller S."/>
            <person name="Dessi D."/>
            <person name="Fiori P.L."/>
            <person name="Ren Q."/>
            <person name="Paulsen I."/>
            <person name="Zhang H."/>
            <person name="Bastida-Corcuera F.D."/>
            <person name="Simoes-Barbosa A."/>
            <person name="Brown M.T."/>
            <person name="Hayes R.D."/>
            <person name="Mukherjee M."/>
            <person name="Okumura C.Y."/>
            <person name="Schneider R."/>
            <person name="Smith A.J."/>
            <person name="Vanacova S."/>
            <person name="Villalvazo M."/>
            <person name="Haas B.J."/>
            <person name="Pertea M."/>
            <person name="Feldblyum T.V."/>
            <person name="Utterback T.R."/>
            <person name="Shu C.L."/>
            <person name="Osoegawa K."/>
            <person name="de Jong P.J."/>
            <person name="Hrdy I."/>
            <person name="Horvathova L."/>
            <person name="Zubacova Z."/>
            <person name="Dolezal P."/>
            <person name="Malik S.B."/>
            <person name="Logsdon J.M. Jr."/>
            <person name="Henze K."/>
            <person name="Gupta A."/>
            <person name="Wang C.C."/>
            <person name="Dunne R.L."/>
            <person name="Upcroft J.A."/>
            <person name="Upcroft P."/>
            <person name="White O."/>
            <person name="Salzberg S.L."/>
            <person name="Tang P."/>
            <person name="Chiu C.-H."/>
            <person name="Lee Y.-S."/>
            <person name="Embley T.M."/>
            <person name="Coombs G.H."/>
            <person name="Mottram J.C."/>
            <person name="Tachezy J."/>
            <person name="Fraser-Liggett C.M."/>
            <person name="Johnson P.J."/>
        </authorList>
    </citation>
    <scope>NUCLEOTIDE SEQUENCE [LARGE SCALE GENOMIC DNA]</scope>
    <source>
        <strain evidence="1">G3</strain>
    </source>
</reference>
<dbReference type="STRING" id="5722.A2D8L7"/>
<keyword evidence="2" id="KW-1185">Reference proteome</keyword>
<gene>
    <name evidence="1" type="ORF">TVAG_185730</name>
</gene>